<evidence type="ECO:0000256" key="5">
    <source>
        <dbReference type="ARBA" id="ARBA00023065"/>
    </source>
</evidence>
<dbReference type="FunFam" id="1.20.1510.10:FF:000005">
    <property type="entry name" value="Putative Cation diffusion facilitator 1"/>
    <property type="match status" value="1"/>
</dbReference>
<dbReference type="InterPro" id="IPR058533">
    <property type="entry name" value="Cation_efflux_TM"/>
</dbReference>
<evidence type="ECO:0000256" key="7">
    <source>
        <dbReference type="SAM" id="Phobius"/>
    </source>
</evidence>
<comment type="subcellular location">
    <subcellularLocation>
        <location evidence="1">Endomembrane system</location>
        <topology evidence="1">Multi-pass membrane protein</topology>
    </subcellularLocation>
</comment>
<evidence type="ECO:0000256" key="6">
    <source>
        <dbReference type="ARBA" id="ARBA00023136"/>
    </source>
</evidence>
<sequence length="442" mass="49394">MALPTHINNGNDDKLDTMISPTVPTPPLPTMTPSMSYDSTATASNADPYSLLNSKKEDISIATLRTQHPAQKRSRNVRKIKSFYSKQNALIDAYLASKHEEAAEVEDGIQNGGKIKFAIYASSIVNFCLFIIQVYAAVSTGSLALFATAADAFMDLVSSIVMLITSRIAAKPNITKFPVGRKRVETVGIILFCALMTTVSVELIIESARSLADGPKENDTLKTIPLICVGVAIFSKATLFVYCFTLRRYPTCAIFMLDHRNDIVVNAFGLIMSIVGTKFEKVWFLDPAGAIAIACLILFSWASTAFEHMWLLVGKSAPQEFLNKLVYVAVTHDPRILKIDTARAYSAGEKYYVEIDIIMRQEETLKVTHDVSQTLQRKLEGLADVERAFVHVDYDDLHDIFEEHKPLYEIQEPKPPIYERVRERFKRQPNGREVNEVTNPTS</sequence>
<dbReference type="Gene3D" id="3.30.70.1350">
    <property type="entry name" value="Cation efflux protein, cytoplasmic domain"/>
    <property type="match status" value="1"/>
</dbReference>
<dbReference type="Proteomes" id="UP000672032">
    <property type="component" value="Chromosome 3"/>
</dbReference>
<keyword evidence="3 7" id="KW-0812">Transmembrane</keyword>
<gene>
    <name evidence="9" type="ORF">DSL72_002591</name>
</gene>
<keyword evidence="4 7" id="KW-1133">Transmembrane helix</keyword>
<dbReference type="PANTHER" id="PTHR43840">
    <property type="entry name" value="MITOCHONDRIAL METAL TRANSPORTER 1-RELATED"/>
    <property type="match status" value="1"/>
</dbReference>
<dbReference type="NCBIfam" id="TIGR01297">
    <property type="entry name" value="CDF"/>
    <property type="match status" value="1"/>
</dbReference>
<dbReference type="InterPro" id="IPR027469">
    <property type="entry name" value="Cation_efflux_TMD_sf"/>
</dbReference>
<dbReference type="SUPFAM" id="SSF161111">
    <property type="entry name" value="Cation efflux protein transmembrane domain-like"/>
    <property type="match status" value="1"/>
</dbReference>
<dbReference type="SUPFAM" id="SSF160240">
    <property type="entry name" value="Cation efflux protein cytoplasmic domain-like"/>
    <property type="match status" value="1"/>
</dbReference>
<dbReference type="Gene3D" id="1.20.1510.10">
    <property type="entry name" value="Cation efflux protein transmembrane domain"/>
    <property type="match status" value="1"/>
</dbReference>
<feature type="transmembrane region" description="Helical" evidence="7">
    <location>
        <begin position="186"/>
        <end position="204"/>
    </location>
</feature>
<dbReference type="InterPro" id="IPR050291">
    <property type="entry name" value="CDF_Transporter"/>
</dbReference>
<evidence type="ECO:0000256" key="1">
    <source>
        <dbReference type="ARBA" id="ARBA00004127"/>
    </source>
</evidence>
<dbReference type="Pfam" id="PF01545">
    <property type="entry name" value="Cation_efflux"/>
    <property type="match status" value="1"/>
</dbReference>
<dbReference type="PANTHER" id="PTHR43840:SF13">
    <property type="entry name" value="CATION EFFLUX PROTEIN CYTOPLASMIC DOMAIN-CONTAINING PROTEIN"/>
    <property type="match status" value="1"/>
</dbReference>
<keyword evidence="5" id="KW-0406">Ion transport</keyword>
<name>A0A8A3PD46_9HELO</name>
<feature type="transmembrane region" description="Helical" evidence="7">
    <location>
        <begin position="117"/>
        <end position="138"/>
    </location>
</feature>
<keyword evidence="10" id="KW-1185">Reference proteome</keyword>
<dbReference type="OrthoDB" id="78296at2759"/>
<reference evidence="9" key="1">
    <citation type="submission" date="2020-10" db="EMBL/GenBank/DDBJ databases">
        <title>Genome Sequence of Monilinia vaccinii-corymbosi Sheds Light on Mummy Berry Disease Infection of Blueberry and Mating Type.</title>
        <authorList>
            <person name="Yow A.G."/>
            <person name="Zhang Y."/>
            <person name="Bansal K."/>
            <person name="Eacker S.M."/>
            <person name="Sullivan S."/>
            <person name="Liachko I."/>
            <person name="Cubeta M.A."/>
            <person name="Rollins J.A."/>
            <person name="Ashrafi H."/>
        </authorList>
    </citation>
    <scope>NUCLEOTIDE SEQUENCE</scope>
    <source>
        <strain evidence="9">RL-1</strain>
    </source>
</reference>
<dbReference type="GO" id="GO:0008324">
    <property type="term" value="F:monoatomic cation transmembrane transporter activity"/>
    <property type="evidence" value="ECO:0007669"/>
    <property type="project" value="InterPro"/>
</dbReference>
<dbReference type="EMBL" id="CP063407">
    <property type="protein sequence ID" value="QSZ33006.1"/>
    <property type="molecule type" value="Genomic_DNA"/>
</dbReference>
<feature type="transmembrane region" description="Helical" evidence="7">
    <location>
        <begin position="224"/>
        <end position="242"/>
    </location>
</feature>
<proteinExistence type="predicted"/>
<feature type="transmembrane region" description="Helical" evidence="7">
    <location>
        <begin position="291"/>
        <end position="313"/>
    </location>
</feature>
<accession>A0A8A3PD46</accession>
<dbReference type="FunFam" id="3.30.70.1350:FF:000001">
    <property type="entry name" value="Metal tolerance protein 11"/>
    <property type="match status" value="1"/>
</dbReference>
<evidence type="ECO:0000256" key="2">
    <source>
        <dbReference type="ARBA" id="ARBA00022448"/>
    </source>
</evidence>
<evidence type="ECO:0000313" key="10">
    <source>
        <dbReference type="Proteomes" id="UP000672032"/>
    </source>
</evidence>
<evidence type="ECO:0000313" key="9">
    <source>
        <dbReference type="EMBL" id="QSZ33006.1"/>
    </source>
</evidence>
<dbReference type="InterPro" id="IPR002524">
    <property type="entry name" value="Cation_efflux"/>
</dbReference>
<keyword evidence="6 7" id="KW-0472">Membrane</keyword>
<keyword evidence="2" id="KW-0813">Transport</keyword>
<dbReference type="AlphaFoldDB" id="A0A8A3PD46"/>
<evidence type="ECO:0000259" key="8">
    <source>
        <dbReference type="Pfam" id="PF01545"/>
    </source>
</evidence>
<dbReference type="InterPro" id="IPR036837">
    <property type="entry name" value="Cation_efflux_CTD_sf"/>
</dbReference>
<dbReference type="GO" id="GO:0016020">
    <property type="term" value="C:membrane"/>
    <property type="evidence" value="ECO:0007669"/>
    <property type="project" value="InterPro"/>
</dbReference>
<dbReference type="GO" id="GO:0012505">
    <property type="term" value="C:endomembrane system"/>
    <property type="evidence" value="ECO:0007669"/>
    <property type="project" value="UniProtKB-SubCell"/>
</dbReference>
<dbReference type="GO" id="GO:0030003">
    <property type="term" value="P:intracellular monoatomic cation homeostasis"/>
    <property type="evidence" value="ECO:0007669"/>
    <property type="project" value="UniProtKB-ARBA"/>
</dbReference>
<evidence type="ECO:0000256" key="3">
    <source>
        <dbReference type="ARBA" id="ARBA00022692"/>
    </source>
</evidence>
<evidence type="ECO:0000256" key="4">
    <source>
        <dbReference type="ARBA" id="ARBA00022989"/>
    </source>
</evidence>
<organism evidence="9 10">
    <name type="scientific">Monilinia vaccinii-corymbosi</name>
    <dbReference type="NCBI Taxonomy" id="61207"/>
    <lineage>
        <taxon>Eukaryota</taxon>
        <taxon>Fungi</taxon>
        <taxon>Dikarya</taxon>
        <taxon>Ascomycota</taxon>
        <taxon>Pezizomycotina</taxon>
        <taxon>Leotiomycetes</taxon>
        <taxon>Helotiales</taxon>
        <taxon>Sclerotiniaceae</taxon>
        <taxon>Monilinia</taxon>
    </lineage>
</organism>
<feature type="domain" description="Cation efflux protein transmembrane" evidence="8">
    <location>
        <begin position="120"/>
        <end position="308"/>
    </location>
</feature>
<protein>
    <recommendedName>
        <fullName evidence="8">Cation efflux protein transmembrane domain-containing protein</fullName>
    </recommendedName>
</protein>
<feature type="transmembrane region" description="Helical" evidence="7">
    <location>
        <begin position="144"/>
        <end position="165"/>
    </location>
</feature>
<dbReference type="GO" id="GO:0098771">
    <property type="term" value="P:inorganic ion homeostasis"/>
    <property type="evidence" value="ECO:0007669"/>
    <property type="project" value="UniProtKB-ARBA"/>
</dbReference>